<dbReference type="SUPFAM" id="SSF51126">
    <property type="entry name" value="Pectin lyase-like"/>
    <property type="match status" value="1"/>
</dbReference>
<feature type="signal peptide" evidence="1">
    <location>
        <begin position="1"/>
        <end position="26"/>
    </location>
</feature>
<evidence type="ECO:0000313" key="2">
    <source>
        <dbReference type="EMBL" id="UUY03339.1"/>
    </source>
</evidence>
<dbReference type="RefSeq" id="WP_353863847.1">
    <property type="nucleotide sequence ID" value="NZ_CP088295.1"/>
</dbReference>
<dbReference type="InterPro" id="IPR011050">
    <property type="entry name" value="Pectin_lyase_fold/virulence"/>
</dbReference>
<organism evidence="2 3">
    <name type="scientific">Svornostia abyssi</name>
    <dbReference type="NCBI Taxonomy" id="2898438"/>
    <lineage>
        <taxon>Bacteria</taxon>
        <taxon>Bacillati</taxon>
        <taxon>Actinomycetota</taxon>
        <taxon>Thermoleophilia</taxon>
        <taxon>Solirubrobacterales</taxon>
        <taxon>Baekduiaceae</taxon>
        <taxon>Svornostia</taxon>
    </lineage>
</organism>
<name>A0ABY5PF86_9ACTN</name>
<evidence type="ECO:0000256" key="1">
    <source>
        <dbReference type="SAM" id="SignalP"/>
    </source>
</evidence>
<dbReference type="EMBL" id="CP088295">
    <property type="protein sequence ID" value="UUY03339.1"/>
    <property type="molecule type" value="Genomic_DNA"/>
</dbReference>
<keyword evidence="3" id="KW-1185">Reference proteome</keyword>
<keyword evidence="1" id="KW-0732">Signal</keyword>
<evidence type="ECO:0008006" key="4">
    <source>
        <dbReference type="Google" id="ProtNLM"/>
    </source>
</evidence>
<proteinExistence type="predicted"/>
<accession>A0ABY5PF86</accession>
<dbReference type="InterPro" id="IPR012334">
    <property type="entry name" value="Pectin_lyas_fold"/>
</dbReference>
<sequence length="445" mass="47076">MLRSKLTPIAAAVTGLALLAPAAADAVTYPPPTNPKATANKPKGPFKTLKVNKKNGPYKTIQAAVDAAGPGDTIRIANGTYKEGVKVQGSGKRYLKIIGNPGSPEKVVIDGAGLKGASAQQAIQINGANEVGLQGLKAKNFKANGFFAVNVVGYTMDRLIAEKNGVYGIYAFNSKGGTMKNSVAYYHNDAGFYIGQTPPQTKPVRSIVTNVQSWGNVLGFSGTNMRYVTITKSKWFNNGTGIVPNALDSEKFAPPEDNVIADNDVFWNNFNYRAGAPFPLRKAAVGEIPYPTGVGVLLFGGRDHLIEKNRFYGNWLVGAGMLQQLLLKEVGAQNLEGNQIKDNAFGLSGADLNGRDLFYDGNGKDNCIAGNTGVAVTAPADQSTFAPCPFKGANAFSSTAQNEAIAWATSADPTSQWVRHPHSPIAGITPLETFSKSGTYGPKTP</sequence>
<dbReference type="Gene3D" id="2.160.20.10">
    <property type="entry name" value="Single-stranded right-handed beta-helix, Pectin lyase-like"/>
    <property type="match status" value="1"/>
</dbReference>
<reference evidence="3" key="1">
    <citation type="submission" date="2021-11" db="EMBL/GenBank/DDBJ databases">
        <title>Cultivation dependent microbiological survey of springs from the worlds oldest radium mine currently devoted to the extraction of radon-saturated water.</title>
        <authorList>
            <person name="Kapinusova G."/>
            <person name="Smrhova T."/>
            <person name="Strejcek M."/>
            <person name="Suman J."/>
            <person name="Jani K."/>
            <person name="Pajer P."/>
            <person name="Uhlik O."/>
        </authorList>
    </citation>
    <scope>NUCLEOTIDE SEQUENCE [LARGE SCALE GENOMIC DNA]</scope>
    <source>
        <strain evidence="3">J379</strain>
    </source>
</reference>
<feature type="chain" id="PRO_5045189426" description="Right handed beta helix domain-containing protein" evidence="1">
    <location>
        <begin position="27"/>
        <end position="445"/>
    </location>
</feature>
<dbReference type="Proteomes" id="UP001058860">
    <property type="component" value="Chromosome"/>
</dbReference>
<protein>
    <recommendedName>
        <fullName evidence="4">Right handed beta helix domain-containing protein</fullName>
    </recommendedName>
</protein>
<gene>
    <name evidence="2" type="ORF">LRS13_22140</name>
</gene>
<evidence type="ECO:0000313" key="3">
    <source>
        <dbReference type="Proteomes" id="UP001058860"/>
    </source>
</evidence>